<evidence type="ECO:0000313" key="1">
    <source>
        <dbReference type="EMBL" id="QHS77268.1"/>
    </source>
</evidence>
<protein>
    <submittedName>
        <fullName evidence="1">Uncharacterized protein</fullName>
    </submittedName>
</protein>
<proteinExistence type="predicted"/>
<dbReference type="AlphaFoldDB" id="A0A6C0AC32"/>
<sequence>MLKKLKIRIFVKSLISNLLMGRTLDGQDLDFRYPTNNKNYFDLDTVIDKLTEYILSDYEYLVKDLNNYECLDDDEKELNQDVDNWFVEITKYLPIVESMHLDCKESFFTCIKDFCKEL</sequence>
<organism evidence="1">
    <name type="scientific">viral metagenome</name>
    <dbReference type="NCBI Taxonomy" id="1070528"/>
    <lineage>
        <taxon>unclassified sequences</taxon>
        <taxon>metagenomes</taxon>
        <taxon>organismal metagenomes</taxon>
    </lineage>
</organism>
<reference evidence="1" key="1">
    <citation type="journal article" date="2020" name="Nature">
        <title>Giant virus diversity and host interactions through global metagenomics.</title>
        <authorList>
            <person name="Schulz F."/>
            <person name="Roux S."/>
            <person name="Paez-Espino D."/>
            <person name="Jungbluth S."/>
            <person name="Walsh D.A."/>
            <person name="Denef V.J."/>
            <person name="McMahon K.D."/>
            <person name="Konstantinidis K.T."/>
            <person name="Eloe-Fadrosh E.A."/>
            <person name="Kyrpides N.C."/>
            <person name="Woyke T."/>
        </authorList>
    </citation>
    <scope>NUCLEOTIDE SEQUENCE</scope>
    <source>
        <strain evidence="1">GVMAG-S-1004661-13</strain>
    </source>
</reference>
<accession>A0A6C0AC32</accession>
<name>A0A6C0AC32_9ZZZZ</name>
<dbReference type="EMBL" id="MN740544">
    <property type="protein sequence ID" value="QHS77268.1"/>
    <property type="molecule type" value="Genomic_DNA"/>
</dbReference>